<evidence type="ECO:0000256" key="1">
    <source>
        <dbReference type="SAM" id="Phobius"/>
    </source>
</evidence>
<name>A0A1I7YA18_9BILA</name>
<dbReference type="Pfam" id="PF10320">
    <property type="entry name" value="7TM_GPCR_Srsx"/>
    <property type="match status" value="1"/>
</dbReference>
<keyword evidence="2" id="KW-1185">Reference proteome</keyword>
<keyword evidence="1" id="KW-0472">Membrane</keyword>
<accession>A0A1I7YA18</accession>
<dbReference type="InterPro" id="IPR019424">
    <property type="entry name" value="7TM_GPCR_Srsx"/>
</dbReference>
<reference evidence="3" key="1">
    <citation type="submission" date="2016-11" db="UniProtKB">
        <authorList>
            <consortium name="WormBaseParasite"/>
        </authorList>
    </citation>
    <scope>IDENTIFICATION</scope>
</reference>
<feature type="transmembrane region" description="Helical" evidence="1">
    <location>
        <begin position="130"/>
        <end position="153"/>
    </location>
</feature>
<keyword evidence="1" id="KW-1133">Transmembrane helix</keyword>
<dbReference type="PANTHER" id="PTHR23360">
    <property type="entry name" value="G-PROTEIN COUPLED RECEPTORS FAMILY 1 PROFILE DOMAIN-CONTAINING PROTEIN-RELATED"/>
    <property type="match status" value="1"/>
</dbReference>
<feature type="transmembrane region" description="Helical" evidence="1">
    <location>
        <begin position="12"/>
        <end position="32"/>
    </location>
</feature>
<evidence type="ECO:0000313" key="2">
    <source>
        <dbReference type="Proteomes" id="UP000095287"/>
    </source>
</evidence>
<organism evidence="2 3">
    <name type="scientific">Steinernema glaseri</name>
    <dbReference type="NCBI Taxonomy" id="37863"/>
    <lineage>
        <taxon>Eukaryota</taxon>
        <taxon>Metazoa</taxon>
        <taxon>Ecdysozoa</taxon>
        <taxon>Nematoda</taxon>
        <taxon>Chromadorea</taxon>
        <taxon>Rhabditida</taxon>
        <taxon>Tylenchina</taxon>
        <taxon>Panagrolaimomorpha</taxon>
        <taxon>Strongyloidoidea</taxon>
        <taxon>Steinernematidae</taxon>
        <taxon>Steinernema</taxon>
    </lineage>
</organism>
<feature type="transmembrane region" description="Helical" evidence="1">
    <location>
        <begin position="179"/>
        <end position="200"/>
    </location>
</feature>
<keyword evidence="1" id="KW-0812">Transmembrane</keyword>
<dbReference type="Gene3D" id="1.20.1070.10">
    <property type="entry name" value="Rhodopsin 7-helix transmembrane proteins"/>
    <property type="match status" value="1"/>
</dbReference>
<proteinExistence type="predicted"/>
<dbReference type="WBParaSite" id="L893_g14011.t1">
    <property type="protein sequence ID" value="L893_g14011.t1"/>
    <property type="gene ID" value="L893_g14011"/>
</dbReference>
<feature type="transmembrane region" description="Helical" evidence="1">
    <location>
        <begin position="96"/>
        <end position="118"/>
    </location>
</feature>
<dbReference type="SUPFAM" id="SSF81321">
    <property type="entry name" value="Family A G protein-coupled receptor-like"/>
    <property type="match status" value="1"/>
</dbReference>
<dbReference type="Proteomes" id="UP000095287">
    <property type="component" value="Unplaced"/>
</dbReference>
<dbReference type="AlphaFoldDB" id="A0A1I7YA18"/>
<protein>
    <submittedName>
        <fullName evidence="3">G_PROTEIN_RECEP_F1_2 domain-containing protein</fullName>
    </submittedName>
</protein>
<evidence type="ECO:0000313" key="3">
    <source>
        <dbReference type="WBParaSite" id="L893_g14011.t1"/>
    </source>
</evidence>
<sequence>MFHISEEMGFILYIIEGSVIVSINLAVIFVVFCPHLLRDRKALVLLGGLCASDTVNAAAYLMAGISRLIVLRSGQGGQELSRYDCFVQPHNIMFYYGYQLTSIMTMVVSFDRVLAVFFPVKHIWFTMGRFNTYFILLGAFALCSLSFGGAFLIQSNDRQVFINIYCYFIFTLQRDVWDFVLLFRVVTISASVIVYLPICWRVRLLVKKSNQPKKLVKITTTIGEELFFGYPNFRSIPLLDIFGIF</sequence>
<dbReference type="PANTHER" id="PTHR23360:SF26">
    <property type="entry name" value="G-PROTEIN COUPLED RECEPTORS FAMILY 1 PROFILE DOMAIN-CONTAINING PROTEIN"/>
    <property type="match status" value="1"/>
</dbReference>
<dbReference type="InterPro" id="IPR047130">
    <property type="entry name" value="7TM_GPCR_Srsx_nematod"/>
</dbReference>